<accession>A0A2V2YKZ5</accession>
<keyword evidence="2" id="KW-0687">Ribonucleoprotein</keyword>
<dbReference type="SUPFAM" id="SSF55315">
    <property type="entry name" value="L30e-like"/>
    <property type="match status" value="1"/>
</dbReference>
<keyword evidence="2" id="KW-0689">Ribosomal protein</keyword>
<evidence type="ECO:0000259" key="1">
    <source>
        <dbReference type="Pfam" id="PF01248"/>
    </source>
</evidence>
<dbReference type="Gene3D" id="3.30.1330.30">
    <property type="match status" value="1"/>
</dbReference>
<dbReference type="Proteomes" id="UP000246635">
    <property type="component" value="Unassembled WGS sequence"/>
</dbReference>
<feature type="domain" description="Ribosomal protein eL8/eL30/eS12/Gadd45" evidence="1">
    <location>
        <begin position="2"/>
        <end position="74"/>
    </location>
</feature>
<dbReference type="RefSeq" id="WP_110046856.1">
    <property type="nucleotide sequence ID" value="NZ_CP054613.1"/>
</dbReference>
<reference evidence="2 3" key="1">
    <citation type="submission" date="2018-05" db="EMBL/GenBank/DDBJ databases">
        <title>Genomic Encyclopedia of Type Strains, Phase III (KMG-III): the genomes of soil and plant-associated and newly described type strains.</title>
        <authorList>
            <person name="Whitman W."/>
        </authorList>
    </citation>
    <scope>NUCLEOTIDE SEQUENCE [LARGE SCALE GENOMIC DNA]</scope>
    <source>
        <strain evidence="2 3">CECT 5696</strain>
    </source>
</reference>
<dbReference type="InterPro" id="IPR004038">
    <property type="entry name" value="Ribosomal_eL8/eL30/eS12/Gad45"/>
</dbReference>
<sequence>MQYKIGTKQTTKMVELHKAELVYVAQDADPRLTDRIVRLCVESGIEVQWVKTMRDLGETCGIDVGAAMAAVIPDSSEDE</sequence>
<dbReference type="GO" id="GO:0005840">
    <property type="term" value="C:ribosome"/>
    <property type="evidence" value="ECO:0007669"/>
    <property type="project" value="UniProtKB-KW"/>
</dbReference>
<comment type="caution">
    <text evidence="2">The sequence shown here is derived from an EMBL/GenBank/DDBJ whole genome shotgun (WGS) entry which is preliminary data.</text>
</comment>
<dbReference type="InterPro" id="IPR029064">
    <property type="entry name" value="Ribosomal_eL30-like_sf"/>
</dbReference>
<keyword evidence="3" id="KW-1185">Reference proteome</keyword>
<name>A0A2V2YKZ5_9BACL</name>
<organism evidence="2 3">
    <name type="scientific">Paenibacillus cellulosilyticus</name>
    <dbReference type="NCBI Taxonomy" id="375489"/>
    <lineage>
        <taxon>Bacteria</taxon>
        <taxon>Bacillati</taxon>
        <taxon>Bacillota</taxon>
        <taxon>Bacilli</taxon>
        <taxon>Bacillales</taxon>
        <taxon>Paenibacillaceae</taxon>
        <taxon>Paenibacillus</taxon>
    </lineage>
</organism>
<evidence type="ECO:0000313" key="3">
    <source>
        <dbReference type="Proteomes" id="UP000246635"/>
    </source>
</evidence>
<dbReference type="Pfam" id="PF01248">
    <property type="entry name" value="Ribosomal_L7Ae"/>
    <property type="match status" value="1"/>
</dbReference>
<dbReference type="PRINTS" id="PR00884">
    <property type="entry name" value="RIBOSOMALHS6"/>
</dbReference>
<dbReference type="EMBL" id="QGTQ01000032">
    <property type="protein sequence ID" value="PWV94323.1"/>
    <property type="molecule type" value="Genomic_DNA"/>
</dbReference>
<gene>
    <name evidence="2" type="ORF">DFQ01_13242</name>
</gene>
<protein>
    <submittedName>
        <fullName evidence="2">Large subunit ribosomal protein L7A</fullName>
    </submittedName>
</protein>
<evidence type="ECO:0000313" key="2">
    <source>
        <dbReference type="EMBL" id="PWV94323.1"/>
    </source>
</evidence>
<dbReference type="OrthoDB" id="2353623at2"/>
<proteinExistence type="predicted"/>
<dbReference type="AlphaFoldDB" id="A0A2V2YKZ5"/>